<evidence type="ECO:0000313" key="2">
    <source>
        <dbReference type="EMBL" id="CAD8607522.1"/>
    </source>
</evidence>
<name>A0A7S0LB18_9EUKA</name>
<protein>
    <recommendedName>
        <fullName evidence="1">ABC1 atypical kinase-like domain-containing protein</fullName>
    </recommendedName>
</protein>
<dbReference type="InterPro" id="IPR052402">
    <property type="entry name" value="ADCK_kinase"/>
</dbReference>
<reference evidence="2" key="1">
    <citation type="submission" date="2021-01" db="EMBL/GenBank/DDBJ databases">
        <authorList>
            <person name="Corre E."/>
            <person name="Pelletier E."/>
            <person name="Niang G."/>
            <person name="Scheremetjew M."/>
            <person name="Finn R."/>
            <person name="Kale V."/>
            <person name="Holt S."/>
            <person name="Cochrane G."/>
            <person name="Meng A."/>
            <person name="Brown T."/>
            <person name="Cohen L."/>
        </authorList>
    </citation>
    <scope>NUCLEOTIDE SEQUENCE</scope>
    <source>
        <strain evidence="2">PLY182g</strain>
    </source>
</reference>
<organism evidence="2">
    <name type="scientific">Coccolithus braarudii</name>
    <dbReference type="NCBI Taxonomy" id="221442"/>
    <lineage>
        <taxon>Eukaryota</taxon>
        <taxon>Haptista</taxon>
        <taxon>Haptophyta</taxon>
        <taxon>Prymnesiophyceae</taxon>
        <taxon>Coccolithales</taxon>
        <taxon>Coccolithaceae</taxon>
        <taxon>Coccolithus</taxon>
    </lineage>
</organism>
<sequence>MLARLSLGRLRGTKAGCSQFRSRPAALTAAGCIGWSYLCLKAPVHCSNQVTPVAPKPLALNKEVAQGDGQGGVGSPEKVIVAQSIAALLFRYAEVAFHLGPVIAWWLLGSMPVIGTFFSRERMLAMLVDALANCGPVGIKWGQWASTRFDIFDDDFCDTLGKLTNFAPAHSFEWSRECLETSFGRKLDDVFIEFDPEAVASGSIGQVHMATLRSDNSLVAVKVQHPNLAKRLALDMAILRQLAQVAAWLAPGWRISETADQFATNFEAQLDFRDEAENLRAFKRNFDSSFWRAIVSFPKPVEGLIAHDVLVESFESGESVANFLGRCGSRAGGSWHLTNKGWVMVGASEDDTSELRANIALCGIQSYFKMMIWDNLLHADLHPGNVLIRLEDVDPLGRLMRYIVLGDSSSRVPHIVFLDAGLAASFPQEIFAHIHSFFQAVVSYDGETIGKSILALGLTQPHVRSHAAFIEEVAQKCAAQKREYDAGGGKAGDNMRSYLESVRAHQVIIHPSVMVAVMSMLVLEGWQFRLDPAVSVFTCLESATGDGIFGYVSRLSRCVTELRGRLGL</sequence>
<dbReference type="InterPro" id="IPR004147">
    <property type="entry name" value="ABC1_dom"/>
</dbReference>
<dbReference type="EMBL" id="HBEY01022780">
    <property type="protein sequence ID" value="CAD8607522.1"/>
    <property type="molecule type" value="Transcribed_RNA"/>
</dbReference>
<dbReference type="Pfam" id="PF03109">
    <property type="entry name" value="ABC1"/>
    <property type="match status" value="1"/>
</dbReference>
<dbReference type="SUPFAM" id="SSF56112">
    <property type="entry name" value="Protein kinase-like (PK-like)"/>
    <property type="match status" value="1"/>
</dbReference>
<feature type="domain" description="ABC1 atypical kinase-like" evidence="1">
    <location>
        <begin position="163"/>
        <end position="451"/>
    </location>
</feature>
<accession>A0A7S0LB18</accession>
<gene>
    <name evidence="2" type="ORF">CPEL01642_LOCUS10880</name>
</gene>
<dbReference type="PANTHER" id="PTHR45890">
    <property type="entry name" value="AARF DOMAIN CONTAINING KINASE 2 (PREDICTED)"/>
    <property type="match status" value="1"/>
</dbReference>
<evidence type="ECO:0000259" key="1">
    <source>
        <dbReference type="Pfam" id="PF03109"/>
    </source>
</evidence>
<proteinExistence type="predicted"/>
<dbReference type="PANTHER" id="PTHR45890:SF1">
    <property type="entry name" value="AARF DOMAIN CONTAINING KINASE 2"/>
    <property type="match status" value="1"/>
</dbReference>
<dbReference type="AlphaFoldDB" id="A0A7S0LB18"/>
<dbReference type="InterPro" id="IPR011009">
    <property type="entry name" value="Kinase-like_dom_sf"/>
</dbReference>